<sequence>MTGKIKGEWCISTPFYGPLAHVSLPYKYFFPPVPHNTRTSFTRIRLCKYFTSYLSSSSKGGEREVSIWLRRCHARYYSSLLTNTLL</sequence>
<dbReference type="AlphaFoldDB" id="Q1Q1T5"/>
<protein>
    <submittedName>
        <fullName evidence="1">Uncharacterized protein</fullName>
    </submittedName>
</protein>
<reference evidence="1" key="1">
    <citation type="journal article" date="2006" name="Nature">
        <title>Deciphering the evolution and metabolism of an anammox bacterium from a community genome.</title>
        <authorList>
            <person name="Strous M."/>
            <person name="Pelletier E."/>
            <person name="Mangenot S."/>
            <person name="Rattei T."/>
            <person name="Lehner A."/>
            <person name="Taylor M.W."/>
            <person name="Horn M."/>
            <person name="Daims H."/>
            <person name="Bartol-Mavel D."/>
            <person name="Wincker P."/>
            <person name="Barbe V."/>
            <person name="Fonknechten N."/>
            <person name="Vallenet D."/>
            <person name="Segurens B."/>
            <person name="Schenowitz-Truong C."/>
            <person name="Medigue C."/>
            <person name="Collingro A."/>
            <person name="Snel B."/>
            <person name="Dutilh B.E."/>
            <person name="OpDenCamp H.J.M."/>
            <person name="vanDerDrift C."/>
            <person name="Cirpus I."/>
            <person name="vanDePas-Schoonen K.T."/>
            <person name="Harhangi H.R."/>
            <person name="vanNiftrik L."/>
            <person name="Schmid M."/>
            <person name="Keltjens J."/>
            <person name="vanDeVossenberg J."/>
            <person name="Kartal B."/>
            <person name="Meier H."/>
            <person name="Frishman D."/>
            <person name="Huynen M.A."/>
            <person name="Mewes H."/>
            <person name="Weissenbach J."/>
            <person name="Jetten M.S.M."/>
            <person name="Wagner M."/>
            <person name="LePaslier D."/>
        </authorList>
    </citation>
    <scope>NUCLEOTIDE SEQUENCE</scope>
</reference>
<organism evidence="1">
    <name type="scientific">Kuenenia stuttgartiensis</name>
    <dbReference type="NCBI Taxonomy" id="174633"/>
    <lineage>
        <taxon>Bacteria</taxon>
        <taxon>Pseudomonadati</taxon>
        <taxon>Planctomycetota</taxon>
        <taxon>Candidatus Brocadiia</taxon>
        <taxon>Candidatus Brocadiales</taxon>
        <taxon>Candidatus Brocadiaceae</taxon>
        <taxon>Candidatus Kuenenia</taxon>
    </lineage>
</organism>
<evidence type="ECO:0000313" key="1">
    <source>
        <dbReference type="EMBL" id="CAJ73969.1"/>
    </source>
</evidence>
<name>Q1Q1T5_KUEST</name>
<dbReference type="EMBL" id="CP049055">
    <property type="protein sequence ID" value="QII10992.1"/>
    <property type="molecule type" value="Genomic_DNA"/>
</dbReference>
<dbReference type="EMBL" id="CT573071">
    <property type="protein sequence ID" value="CAJ73969.1"/>
    <property type="molecule type" value="Genomic_DNA"/>
</dbReference>
<dbReference type="Proteomes" id="UP000501926">
    <property type="component" value="Chromosome"/>
</dbReference>
<gene>
    <name evidence="2" type="ORF">KsCSTR_16130</name>
    <name evidence="1" type="ORF">kuste3210</name>
</gene>
<evidence type="ECO:0000313" key="3">
    <source>
        <dbReference type="Proteomes" id="UP000501926"/>
    </source>
</evidence>
<accession>Q1Q1T5</accession>
<proteinExistence type="predicted"/>
<reference evidence="2 3" key="3">
    <citation type="submission" date="2020-02" db="EMBL/GenBank/DDBJ databases">
        <title>Newly sequenced genome of strain CSTR1 showed variability in Candidatus Kuenenia stuttgartiensis genomes.</title>
        <authorList>
            <person name="Ding C."/>
            <person name="Adrian L."/>
        </authorList>
    </citation>
    <scope>NUCLEOTIDE SEQUENCE [LARGE SCALE GENOMIC DNA]</scope>
    <source>
        <strain evidence="2 3">CSTR1</strain>
    </source>
</reference>
<reference evidence="1" key="2">
    <citation type="submission" date="2006-01" db="EMBL/GenBank/DDBJ databases">
        <authorList>
            <person name="Genoscope"/>
        </authorList>
    </citation>
    <scope>NUCLEOTIDE SEQUENCE</scope>
</reference>
<evidence type="ECO:0000313" key="2">
    <source>
        <dbReference type="EMBL" id="QII10992.1"/>
    </source>
</evidence>